<organism evidence="2 3">
    <name type="scientific">Pleuronectes platessa</name>
    <name type="common">European plaice</name>
    <dbReference type="NCBI Taxonomy" id="8262"/>
    <lineage>
        <taxon>Eukaryota</taxon>
        <taxon>Metazoa</taxon>
        <taxon>Chordata</taxon>
        <taxon>Craniata</taxon>
        <taxon>Vertebrata</taxon>
        <taxon>Euteleostomi</taxon>
        <taxon>Actinopterygii</taxon>
        <taxon>Neopterygii</taxon>
        <taxon>Teleostei</taxon>
        <taxon>Neoteleostei</taxon>
        <taxon>Acanthomorphata</taxon>
        <taxon>Carangaria</taxon>
        <taxon>Pleuronectiformes</taxon>
        <taxon>Pleuronectoidei</taxon>
        <taxon>Pleuronectidae</taxon>
        <taxon>Pleuronectes</taxon>
    </lineage>
</organism>
<sequence length="231" mass="25127">MLDPQRQRDRQLQPSIQTDRQPLSLRSCSCANGRCDFPFPRLALPACVRPFLPGSDIFLPQAPDLLLLVGDASPPLTSAPTHSAYCGLSSPASPLLLHYITVHPPLPPLPSLAAARPLITTSLSQTDREGRSSRGTSECIRPKRKTGKEHRSVSADIGMIPHVAQHETSNTEANQSHRQSSSSHHHCTEVRETCSTFLGFTPRCVTGGEGKEGQERREGEKGRREGTVASV</sequence>
<evidence type="ECO:0000256" key="1">
    <source>
        <dbReference type="SAM" id="MobiDB-lite"/>
    </source>
</evidence>
<gene>
    <name evidence="2" type="ORF">PLEPLA_LOCUS11074</name>
</gene>
<proteinExistence type="predicted"/>
<comment type="caution">
    <text evidence="2">The sequence shown here is derived from an EMBL/GenBank/DDBJ whole genome shotgun (WGS) entry which is preliminary data.</text>
</comment>
<dbReference type="EMBL" id="CADEAL010000638">
    <property type="protein sequence ID" value="CAB1423156.1"/>
    <property type="molecule type" value="Genomic_DNA"/>
</dbReference>
<keyword evidence="3" id="KW-1185">Reference proteome</keyword>
<feature type="compositionally biased region" description="Basic and acidic residues" evidence="1">
    <location>
        <begin position="209"/>
        <end position="231"/>
    </location>
</feature>
<dbReference type="AlphaFoldDB" id="A0A9N7U1W6"/>
<evidence type="ECO:0000313" key="2">
    <source>
        <dbReference type="EMBL" id="CAB1423156.1"/>
    </source>
</evidence>
<feature type="region of interest" description="Disordered" evidence="1">
    <location>
        <begin position="201"/>
        <end position="231"/>
    </location>
</feature>
<accession>A0A9N7U1W6</accession>
<feature type="region of interest" description="Disordered" evidence="1">
    <location>
        <begin position="123"/>
        <end position="153"/>
    </location>
</feature>
<protein>
    <submittedName>
        <fullName evidence="2">Uncharacterized protein</fullName>
    </submittedName>
</protein>
<evidence type="ECO:0000313" key="3">
    <source>
        <dbReference type="Proteomes" id="UP001153269"/>
    </source>
</evidence>
<reference evidence="2" key="1">
    <citation type="submission" date="2020-03" db="EMBL/GenBank/DDBJ databases">
        <authorList>
            <person name="Weist P."/>
        </authorList>
    </citation>
    <scope>NUCLEOTIDE SEQUENCE</scope>
</reference>
<feature type="region of interest" description="Disordered" evidence="1">
    <location>
        <begin position="166"/>
        <end position="185"/>
    </location>
</feature>
<name>A0A9N7U1W6_PLEPL</name>
<dbReference type="Proteomes" id="UP001153269">
    <property type="component" value="Unassembled WGS sequence"/>
</dbReference>